<dbReference type="InterPro" id="IPR035927">
    <property type="entry name" value="DUSP-like_sf"/>
</dbReference>
<keyword evidence="3" id="KW-0862">Zinc</keyword>
<evidence type="ECO:0000313" key="8">
    <source>
        <dbReference type="Proteomes" id="UP001479436"/>
    </source>
</evidence>
<dbReference type="PANTHER" id="PTHR46550">
    <property type="entry name" value="F-BOX ONLY PROTEIN 3"/>
    <property type="match status" value="1"/>
</dbReference>
<dbReference type="SUPFAM" id="SSF143791">
    <property type="entry name" value="DUSP-like"/>
    <property type="match status" value="1"/>
</dbReference>
<dbReference type="PANTHER" id="PTHR46550:SF1">
    <property type="entry name" value="F-BOX PROTEIN 3"/>
    <property type="match status" value="1"/>
</dbReference>
<dbReference type="InterPro" id="IPR013083">
    <property type="entry name" value="Znf_RING/FYVE/PHD"/>
</dbReference>
<dbReference type="PROSITE" id="PS50181">
    <property type="entry name" value="FBOX"/>
    <property type="match status" value="1"/>
</dbReference>
<reference evidence="7 8" key="1">
    <citation type="submission" date="2023-04" db="EMBL/GenBank/DDBJ databases">
        <title>Genome of Basidiobolus ranarum AG-B5.</title>
        <authorList>
            <person name="Stajich J.E."/>
            <person name="Carter-House D."/>
            <person name="Gryganskyi A."/>
        </authorList>
    </citation>
    <scope>NUCLEOTIDE SEQUENCE [LARGE SCALE GENOMIC DNA]</scope>
    <source>
        <strain evidence="7 8">AG-B5</strain>
    </source>
</reference>
<evidence type="ECO:0000259" key="4">
    <source>
        <dbReference type="PROSITE" id="PS50181"/>
    </source>
</evidence>
<dbReference type="EMBL" id="JASJQH010006879">
    <property type="protein sequence ID" value="KAK9729549.1"/>
    <property type="molecule type" value="Genomic_DNA"/>
</dbReference>
<keyword evidence="8" id="KW-1185">Reference proteome</keyword>
<feature type="domain" description="UBP-type" evidence="5">
    <location>
        <begin position="82"/>
        <end position="194"/>
    </location>
</feature>
<organism evidence="7 8">
    <name type="scientific">Basidiobolus ranarum</name>
    <dbReference type="NCBI Taxonomy" id="34480"/>
    <lineage>
        <taxon>Eukaryota</taxon>
        <taxon>Fungi</taxon>
        <taxon>Fungi incertae sedis</taxon>
        <taxon>Zoopagomycota</taxon>
        <taxon>Entomophthoromycotina</taxon>
        <taxon>Basidiobolomycetes</taxon>
        <taxon>Basidiobolales</taxon>
        <taxon>Basidiobolaceae</taxon>
        <taxon>Basidiobolus</taxon>
    </lineage>
</organism>
<dbReference type="PROSITE" id="PS51283">
    <property type="entry name" value="DUSP"/>
    <property type="match status" value="1"/>
</dbReference>
<dbReference type="InterPro" id="IPR006615">
    <property type="entry name" value="Pept_C19_DUSP"/>
</dbReference>
<evidence type="ECO:0000256" key="1">
    <source>
        <dbReference type="ARBA" id="ARBA00004906"/>
    </source>
</evidence>
<feature type="domain" description="DUSP" evidence="6">
    <location>
        <begin position="200"/>
        <end position="300"/>
    </location>
</feature>
<dbReference type="SMART" id="SM00256">
    <property type="entry name" value="FBOX"/>
    <property type="match status" value="1"/>
</dbReference>
<evidence type="ECO:0000256" key="2">
    <source>
        <dbReference type="ARBA" id="ARBA00022786"/>
    </source>
</evidence>
<comment type="pathway">
    <text evidence="1">Protein modification; protein ubiquitination.</text>
</comment>
<keyword evidence="3" id="KW-0479">Metal-binding</keyword>
<dbReference type="Pfam" id="PF02148">
    <property type="entry name" value="zf-UBP"/>
    <property type="match status" value="1"/>
</dbReference>
<dbReference type="InterPro" id="IPR052121">
    <property type="entry name" value="F-box_SCF_Substrate_Recog"/>
</dbReference>
<dbReference type="SMART" id="SM00695">
    <property type="entry name" value="DUSP"/>
    <property type="match status" value="1"/>
</dbReference>
<dbReference type="InterPro" id="IPR036047">
    <property type="entry name" value="F-box-like_dom_sf"/>
</dbReference>
<gene>
    <name evidence="7" type="ORF">K7432_000230</name>
</gene>
<dbReference type="Proteomes" id="UP001479436">
    <property type="component" value="Unassembled WGS sequence"/>
</dbReference>
<dbReference type="SMART" id="SM00290">
    <property type="entry name" value="ZnF_UBP"/>
    <property type="match status" value="1"/>
</dbReference>
<evidence type="ECO:0000313" key="7">
    <source>
        <dbReference type="EMBL" id="KAK9729549.1"/>
    </source>
</evidence>
<dbReference type="Pfam" id="PF12937">
    <property type="entry name" value="F-box-like"/>
    <property type="match status" value="1"/>
</dbReference>
<dbReference type="Gene3D" id="3.30.2230.10">
    <property type="entry name" value="DUSP-like"/>
    <property type="match status" value="1"/>
</dbReference>
<dbReference type="SUPFAM" id="SSF81383">
    <property type="entry name" value="F-box domain"/>
    <property type="match status" value="1"/>
</dbReference>
<accession>A0ABR2WBK6</accession>
<evidence type="ECO:0000259" key="5">
    <source>
        <dbReference type="PROSITE" id="PS50271"/>
    </source>
</evidence>
<dbReference type="Gene3D" id="3.30.40.10">
    <property type="entry name" value="Zinc/RING finger domain, C3HC4 (zinc finger)"/>
    <property type="match status" value="1"/>
</dbReference>
<comment type="caution">
    <text evidence="7">The sequence shown here is derived from an EMBL/GenBank/DDBJ whole genome shotgun (WGS) entry which is preliminary data.</text>
</comment>
<evidence type="ECO:0000259" key="6">
    <source>
        <dbReference type="PROSITE" id="PS51283"/>
    </source>
</evidence>
<dbReference type="Pfam" id="PF06337">
    <property type="entry name" value="DUSP"/>
    <property type="match status" value="1"/>
</dbReference>
<name>A0ABR2WBK6_9FUNG</name>
<dbReference type="PROSITE" id="PS50271">
    <property type="entry name" value="ZF_UBP"/>
    <property type="match status" value="1"/>
</dbReference>
<dbReference type="Gene3D" id="1.20.1280.50">
    <property type="match status" value="1"/>
</dbReference>
<keyword evidence="2" id="KW-0833">Ubl conjugation pathway</keyword>
<sequence>MVMRLSNMSSFPLLSLPYEVLVNILSNLTLSDLLNCTLVCKNLYQVSTEDSIWFRLCFLQKNINFKLPQMTWKELFVTELNDICTHLSLFNRKCLEKKILQYVSLVDIYSQLSCSSDECTEGVPDLWLCANDNCQFLGCGRWRGAHAYDHFKSTGHSISLKLNTMELWCYHCNRWIGTNCSDIETHRANEIMTLMATNVPSLYNSEEIVRRRKERNISMYEGFEIGHFIEQSWMSEWQGFVLGNNPAPGPITNSRLCTAQGGFDPDLVLWEDFFMISQEAWKQFLQAYGGGPALNEESIEGPQYVDLRRTIKYWKIEHLM</sequence>
<dbReference type="InterPro" id="IPR001810">
    <property type="entry name" value="F-box_dom"/>
</dbReference>
<protein>
    <submittedName>
        <fullName evidence="7">Uncharacterized protein</fullName>
    </submittedName>
</protein>
<keyword evidence="3" id="KW-0863">Zinc-finger</keyword>
<proteinExistence type="predicted"/>
<feature type="domain" description="F-box" evidence="4">
    <location>
        <begin position="10"/>
        <end position="56"/>
    </location>
</feature>
<dbReference type="SUPFAM" id="SSF57850">
    <property type="entry name" value="RING/U-box"/>
    <property type="match status" value="1"/>
</dbReference>
<dbReference type="InterPro" id="IPR001607">
    <property type="entry name" value="Znf_UBP"/>
</dbReference>
<evidence type="ECO:0000256" key="3">
    <source>
        <dbReference type="PROSITE-ProRule" id="PRU00502"/>
    </source>
</evidence>